<evidence type="ECO:0000313" key="7">
    <source>
        <dbReference type="EMBL" id="TCO68679.1"/>
    </source>
</evidence>
<evidence type="ECO:0000313" key="8">
    <source>
        <dbReference type="Proteomes" id="UP000294919"/>
    </source>
</evidence>
<organism evidence="7 8">
    <name type="scientific">Marinisporobacter balticus</name>
    <dbReference type="NCBI Taxonomy" id="2018667"/>
    <lineage>
        <taxon>Bacteria</taxon>
        <taxon>Bacillati</taxon>
        <taxon>Bacillota</taxon>
        <taxon>Clostridia</taxon>
        <taxon>Peptostreptococcales</taxon>
        <taxon>Thermotaleaceae</taxon>
        <taxon>Marinisporobacter</taxon>
    </lineage>
</organism>
<name>A0A4R2KEF6_9FIRM</name>
<dbReference type="PANTHER" id="PTHR43673:SF10">
    <property type="entry name" value="NADH DEHYDROGENASE_NAD(P)H NITROREDUCTASE XCC3605-RELATED"/>
    <property type="match status" value="1"/>
</dbReference>
<accession>A0A4R2KEF6</accession>
<comment type="caution">
    <text evidence="7">The sequence shown here is derived from an EMBL/GenBank/DDBJ whole genome shotgun (WGS) entry which is preliminary data.</text>
</comment>
<keyword evidence="3" id="KW-0560">Oxidoreductase</keyword>
<evidence type="ECO:0000256" key="1">
    <source>
        <dbReference type="ARBA" id="ARBA00007118"/>
    </source>
</evidence>
<dbReference type="Gene3D" id="3.30.70.20">
    <property type="match status" value="1"/>
</dbReference>
<keyword evidence="4" id="KW-0408">Iron</keyword>
<dbReference type="Pfam" id="PF00881">
    <property type="entry name" value="Nitroreductase"/>
    <property type="match status" value="1"/>
</dbReference>
<dbReference type="GO" id="GO:0016491">
    <property type="term" value="F:oxidoreductase activity"/>
    <property type="evidence" value="ECO:0007669"/>
    <property type="project" value="UniProtKB-KW"/>
</dbReference>
<dbReference type="Gene3D" id="3.40.109.10">
    <property type="entry name" value="NADH Oxidase"/>
    <property type="match status" value="1"/>
</dbReference>
<comment type="similarity">
    <text evidence="1">Belongs to the nitroreductase family.</text>
</comment>
<dbReference type="RefSeq" id="WP_132248114.1">
    <property type="nucleotide sequence ID" value="NZ_SLWV01000042.1"/>
</dbReference>
<keyword evidence="2" id="KW-0479">Metal-binding</keyword>
<dbReference type="Pfam" id="PF13237">
    <property type="entry name" value="Fer4_10"/>
    <property type="match status" value="1"/>
</dbReference>
<evidence type="ECO:0000256" key="4">
    <source>
        <dbReference type="ARBA" id="ARBA00023004"/>
    </source>
</evidence>
<dbReference type="AlphaFoldDB" id="A0A4R2KEF6"/>
<sequence length="269" mass="30247">MELIKVNQSRCIKCGICTKICPSGVLCMGENGPEAINPQACIACGQCVAVCTHMAIDNMKTPLNNQTNLKEFPVINAETAQQFLRSRRSIRCYKNMDVPRDQLLKLVNIVRFAPTASNLQGVSYIIVGDNKILKKATEITIEWMEAQIENPSHWSFPYHVRAYRDTGIDKILRDAPYLILATAPKDFKNGRENTIFSFAYLELFATTLGLGSCWAGLLEMCAFANHYPLLELFNIPKDKVLTGAVMVGYPQYSYKRLVDRNPLDVTWLG</sequence>
<dbReference type="GO" id="GO:0046872">
    <property type="term" value="F:metal ion binding"/>
    <property type="evidence" value="ECO:0007669"/>
    <property type="project" value="UniProtKB-KW"/>
</dbReference>
<evidence type="ECO:0000259" key="6">
    <source>
        <dbReference type="PROSITE" id="PS51379"/>
    </source>
</evidence>
<dbReference type="EMBL" id="SLWV01000042">
    <property type="protein sequence ID" value="TCO68679.1"/>
    <property type="molecule type" value="Genomic_DNA"/>
</dbReference>
<evidence type="ECO:0000256" key="5">
    <source>
        <dbReference type="ARBA" id="ARBA00023014"/>
    </source>
</evidence>
<dbReference type="SUPFAM" id="SSF55469">
    <property type="entry name" value="FMN-dependent nitroreductase-like"/>
    <property type="match status" value="1"/>
</dbReference>
<proteinExistence type="inferred from homology"/>
<dbReference type="Proteomes" id="UP000294919">
    <property type="component" value="Unassembled WGS sequence"/>
</dbReference>
<gene>
    <name evidence="7" type="ORF">EV214_1422</name>
</gene>
<dbReference type="InterPro" id="IPR000415">
    <property type="entry name" value="Nitroreductase-like"/>
</dbReference>
<dbReference type="CDD" id="cd02143">
    <property type="entry name" value="nitroreductase_FeS-like"/>
    <property type="match status" value="1"/>
</dbReference>
<reference evidence="7 8" key="1">
    <citation type="submission" date="2019-03" db="EMBL/GenBank/DDBJ databases">
        <title>Genomic Encyclopedia of Type Strains, Phase IV (KMG-IV): sequencing the most valuable type-strain genomes for metagenomic binning, comparative biology and taxonomic classification.</title>
        <authorList>
            <person name="Goeker M."/>
        </authorList>
    </citation>
    <scope>NUCLEOTIDE SEQUENCE [LARGE SCALE GENOMIC DNA]</scope>
    <source>
        <strain evidence="7 8">DSM 102940</strain>
    </source>
</reference>
<dbReference type="PROSITE" id="PS00198">
    <property type="entry name" value="4FE4S_FER_1"/>
    <property type="match status" value="1"/>
</dbReference>
<dbReference type="InterPro" id="IPR017900">
    <property type="entry name" value="4Fe4S_Fe_S_CS"/>
</dbReference>
<dbReference type="SUPFAM" id="SSF54862">
    <property type="entry name" value="4Fe-4S ferredoxins"/>
    <property type="match status" value="1"/>
</dbReference>
<evidence type="ECO:0000256" key="2">
    <source>
        <dbReference type="ARBA" id="ARBA00022723"/>
    </source>
</evidence>
<dbReference type="OrthoDB" id="368873at2"/>
<dbReference type="PROSITE" id="PS51379">
    <property type="entry name" value="4FE4S_FER_2"/>
    <property type="match status" value="2"/>
</dbReference>
<dbReference type="PANTHER" id="PTHR43673">
    <property type="entry name" value="NAD(P)H NITROREDUCTASE YDGI-RELATED"/>
    <property type="match status" value="1"/>
</dbReference>
<protein>
    <submittedName>
        <fullName evidence="7">Nitroreductase</fullName>
    </submittedName>
</protein>
<evidence type="ECO:0000256" key="3">
    <source>
        <dbReference type="ARBA" id="ARBA00023002"/>
    </source>
</evidence>
<dbReference type="InterPro" id="IPR017896">
    <property type="entry name" value="4Fe4S_Fe-S-bd"/>
</dbReference>
<dbReference type="GO" id="GO:0051536">
    <property type="term" value="F:iron-sulfur cluster binding"/>
    <property type="evidence" value="ECO:0007669"/>
    <property type="project" value="UniProtKB-KW"/>
</dbReference>
<feature type="domain" description="4Fe-4S ferredoxin-type" evidence="6">
    <location>
        <begin position="2"/>
        <end position="31"/>
    </location>
</feature>
<feature type="domain" description="4Fe-4S ferredoxin-type" evidence="6">
    <location>
        <begin position="32"/>
        <end position="62"/>
    </location>
</feature>
<keyword evidence="8" id="KW-1185">Reference proteome</keyword>
<dbReference type="InterPro" id="IPR029479">
    <property type="entry name" value="Nitroreductase"/>
</dbReference>
<keyword evidence="5" id="KW-0411">Iron-sulfur</keyword>